<proteinExistence type="inferred from homology"/>
<comment type="subcellular location">
    <subcellularLocation>
        <location evidence="1">Cell membrane</location>
        <topology evidence="1">Peripheral membrane protein</topology>
    </subcellularLocation>
</comment>
<dbReference type="Proteomes" id="UP001153203">
    <property type="component" value="Unassembled WGS sequence"/>
</dbReference>
<dbReference type="AlphaFoldDB" id="A0A9X4P8Q6"/>
<dbReference type="PANTHER" id="PTHR37316:SF3">
    <property type="entry name" value="TEICHOIC ACID GLYCEROL-PHOSPHATE TRANSFERASE"/>
    <property type="match status" value="1"/>
</dbReference>
<protein>
    <submittedName>
        <fullName evidence="10">CDP-glycerol glycerophosphotransferase family protein</fullName>
    </submittedName>
</protein>
<feature type="domain" description="GW" evidence="9">
    <location>
        <begin position="707"/>
        <end position="773"/>
    </location>
</feature>
<dbReference type="InterPro" id="IPR043148">
    <property type="entry name" value="TagF_C"/>
</dbReference>
<keyword evidence="6" id="KW-0777">Teichoic acid biosynthesis</keyword>
<dbReference type="PANTHER" id="PTHR37316">
    <property type="entry name" value="TEICHOIC ACID GLYCEROL-PHOSPHATE PRIMASE"/>
    <property type="match status" value="1"/>
</dbReference>
<name>A0A9X4P8Q6_9LACT</name>
<keyword evidence="5" id="KW-0732">Signal</keyword>
<evidence type="ECO:0000313" key="11">
    <source>
        <dbReference type="Proteomes" id="UP001153203"/>
    </source>
</evidence>
<keyword evidence="7" id="KW-0472">Membrane</keyword>
<dbReference type="Pfam" id="PF04464">
    <property type="entry name" value="Glyphos_transf"/>
    <property type="match status" value="1"/>
</dbReference>
<dbReference type="InterPro" id="IPR025987">
    <property type="entry name" value="GW_dom"/>
</dbReference>
<organism evidence="10 11">
    <name type="scientific">Lactococcus formosensis</name>
    <dbReference type="NCBI Taxonomy" id="1281486"/>
    <lineage>
        <taxon>Bacteria</taxon>
        <taxon>Bacillati</taxon>
        <taxon>Bacillota</taxon>
        <taxon>Bacilli</taxon>
        <taxon>Lactobacillales</taxon>
        <taxon>Streptococcaceae</taxon>
        <taxon>Lactococcus</taxon>
    </lineage>
</organism>
<dbReference type="Gene3D" id="3.40.50.12580">
    <property type="match status" value="1"/>
</dbReference>
<dbReference type="InterPro" id="IPR001296">
    <property type="entry name" value="Glyco_trans_1"/>
</dbReference>
<dbReference type="Pfam" id="PF13457">
    <property type="entry name" value="GW"/>
    <property type="match status" value="2"/>
</dbReference>
<dbReference type="GO" id="GO:0016757">
    <property type="term" value="F:glycosyltransferase activity"/>
    <property type="evidence" value="ECO:0007669"/>
    <property type="project" value="InterPro"/>
</dbReference>
<evidence type="ECO:0000256" key="2">
    <source>
        <dbReference type="ARBA" id="ARBA00010488"/>
    </source>
</evidence>
<evidence type="ECO:0000256" key="4">
    <source>
        <dbReference type="ARBA" id="ARBA00022679"/>
    </source>
</evidence>
<dbReference type="SUPFAM" id="SSF53756">
    <property type="entry name" value="UDP-Glycosyltransferase/glycogen phosphorylase"/>
    <property type="match status" value="3"/>
</dbReference>
<evidence type="ECO:0000259" key="8">
    <source>
        <dbReference type="Pfam" id="PF00534"/>
    </source>
</evidence>
<accession>A0A9X4P8Q6</accession>
<dbReference type="InterPro" id="IPR038200">
    <property type="entry name" value="GW_dom_sf"/>
</dbReference>
<dbReference type="GO" id="GO:0019350">
    <property type="term" value="P:teichoic acid biosynthetic process"/>
    <property type="evidence" value="ECO:0007669"/>
    <property type="project" value="UniProtKB-KW"/>
</dbReference>
<dbReference type="InterPro" id="IPR007554">
    <property type="entry name" value="Glycerophosphate_synth"/>
</dbReference>
<dbReference type="GO" id="GO:0047355">
    <property type="term" value="F:CDP-glycerol glycerophosphotransferase activity"/>
    <property type="evidence" value="ECO:0007669"/>
    <property type="project" value="InterPro"/>
</dbReference>
<keyword evidence="4" id="KW-0808">Transferase</keyword>
<keyword evidence="3" id="KW-1003">Cell membrane</keyword>
<comment type="caution">
    <text evidence="10">The sequence shown here is derived from an EMBL/GenBank/DDBJ whole genome shotgun (WGS) entry which is preliminary data.</text>
</comment>
<feature type="domain" description="GW" evidence="9">
    <location>
        <begin position="817"/>
        <end position="874"/>
    </location>
</feature>
<reference evidence="10" key="1">
    <citation type="submission" date="2022-06" db="EMBL/GenBank/DDBJ databases">
        <title>Lactococcus from bovine mastitis in China.</title>
        <authorList>
            <person name="Lin Y."/>
            <person name="Han B."/>
        </authorList>
    </citation>
    <scope>NUCLEOTIDE SEQUENCE</scope>
    <source>
        <strain evidence="10">Hebei-B-39</strain>
    </source>
</reference>
<dbReference type="Gene3D" id="3.40.50.2000">
    <property type="entry name" value="Glycogen Phosphorylase B"/>
    <property type="match status" value="2"/>
</dbReference>
<dbReference type="InterPro" id="IPR051612">
    <property type="entry name" value="Teichoic_Acid_Biosynth"/>
</dbReference>
<evidence type="ECO:0000313" key="10">
    <source>
        <dbReference type="EMBL" id="MDG6193437.1"/>
    </source>
</evidence>
<sequence length="1071" mass="124115">MLSKFTPRLYYTEFYETQKITSNIVLYESRDGSAITDSPLALFLNLVIRPEFEKLEHIWVVKNKENKKLLINIPVSLRHRLKLVERNSQEYVDYLLTAKYLITNSTFQSWFSKKAGQIYINTWHGTPLKQMGFDLENQVGNTQNVLRNLLMTDYFLSPNAHTTKIFRGSGYKLENLYSGEILETGYPRIDLTLQAQEHNKKQILKNIGLVLDNNLPNVIYMPTWRGGDTQNPSDSLSQLVAELEVLKQRFSGVFNILVKVHPYLYNRVKQHPGISSILIPDEVDTNIVLSETDILITDFSSVFFDYLVTDKPIIFYSWDEDIYNKERGLYMEQESLPGPVLSTIFEVADYLEALTYQETLYRKPYEAMKKAFVPYEDGAVSQRVVDYIFNQVTNEKLKVIKVKTDKKKLLFYPGNLANNGITRSFMNLTQALDYQKYDVTVFVNTPESLFLENYRKLNKNIRLIFRTGAPNFTQAEKKAHDRANSTGKIENIPIKAFQRETKRLLSGVTFDLAIDFSGYSFYWSKYIAFSDAKKKLIFQHNDLYEEMSKEVEGRYPHANLSGVFELYRYFDKVISVSEALKAVNAQKLAQYVGDRQLEVLPNLISLEQPPVLLHGEEERVHLEGIYSFSNPTVEVYSQATSESVSKIFTVSKDSLVKVIASQDVKGNLRSKILIDDIYYGWVEHSQLKFSGNDIIHEKKATKVASLIKKKNFLIYRTMPDFSPDKREEAIVESKDVKQYYWFVKKVVETRQGKLAYISNMVGINGWIDEKALTRFHSIKNKPHLTLGFMIHNLRNRKVATEKISFEKFSFKIKKEMQFIYTRPEPLEFSKKTSALAFDRQLDYTTDEQQRFKGQTWVKTYQNTKFIGWIKSSDIQKEVALSNFESNKNPLEKEIKQIKTYQKEGIPQFVNVARLSPEKNQKLLLEAFNELIKSGIKAKLYILGTGALEEELRAKIIELNLTNEVKLLGQVENVSTVLKYMDYFVFPSLYEGQGMALLEAMALGLLPITSDIPTSREILKEGYYGIIYKGNDKEELLKAMRQALRQKNSYPKFDLDTYNKKVKEKLQIILEK</sequence>
<dbReference type="Gene3D" id="2.30.30.170">
    <property type="match status" value="1"/>
</dbReference>
<evidence type="ECO:0000256" key="5">
    <source>
        <dbReference type="ARBA" id="ARBA00022729"/>
    </source>
</evidence>
<evidence type="ECO:0000256" key="1">
    <source>
        <dbReference type="ARBA" id="ARBA00004202"/>
    </source>
</evidence>
<dbReference type="InterPro" id="IPR043149">
    <property type="entry name" value="TagF_N"/>
</dbReference>
<dbReference type="EMBL" id="JAMWGI010000002">
    <property type="protein sequence ID" value="MDG6193437.1"/>
    <property type="molecule type" value="Genomic_DNA"/>
</dbReference>
<dbReference type="Gene3D" id="3.40.50.11820">
    <property type="match status" value="1"/>
</dbReference>
<evidence type="ECO:0000256" key="6">
    <source>
        <dbReference type="ARBA" id="ARBA00022944"/>
    </source>
</evidence>
<evidence type="ECO:0000256" key="3">
    <source>
        <dbReference type="ARBA" id="ARBA00022475"/>
    </source>
</evidence>
<dbReference type="GO" id="GO:0005886">
    <property type="term" value="C:plasma membrane"/>
    <property type="evidence" value="ECO:0007669"/>
    <property type="project" value="UniProtKB-SubCell"/>
</dbReference>
<evidence type="ECO:0000256" key="7">
    <source>
        <dbReference type="ARBA" id="ARBA00023136"/>
    </source>
</evidence>
<dbReference type="RefSeq" id="WP_279362882.1">
    <property type="nucleotide sequence ID" value="NZ_JAMWGA010000002.1"/>
</dbReference>
<gene>
    <name evidence="10" type="ORF">NF708_05385</name>
</gene>
<comment type="similarity">
    <text evidence="2">Belongs to the CDP-glycerol glycerophosphotransferase family.</text>
</comment>
<dbReference type="Pfam" id="PF00534">
    <property type="entry name" value="Glycos_transf_1"/>
    <property type="match status" value="1"/>
</dbReference>
<evidence type="ECO:0000259" key="9">
    <source>
        <dbReference type="Pfam" id="PF13457"/>
    </source>
</evidence>
<feature type="domain" description="Glycosyl transferase family 1" evidence="8">
    <location>
        <begin position="899"/>
        <end position="1051"/>
    </location>
</feature>